<gene>
    <name evidence="3" type="ORF">SAMN02745243_02105</name>
</gene>
<dbReference type="STRING" id="1121950.SAMN02745243_02105"/>
<evidence type="ECO:0000256" key="1">
    <source>
        <dbReference type="SAM" id="MobiDB-lite"/>
    </source>
</evidence>
<sequence length="148" mass="16170">MSSKSKNMLRVVVGIYLIYLGASMIKDVFAQRPDYASLLILAGAVFVLVGAFFAYKSFRAYLADQKAEREEDARIAMEAERAAKEEEQVKNSQSDLINPEESSKNPEEDQAETAEKGTIVVDGIAEAGKKSECEHADGESEAAASKKE</sequence>
<organism evidence="3 4">
    <name type="scientific">Hespellia stercorisuis DSM 15480</name>
    <dbReference type="NCBI Taxonomy" id="1121950"/>
    <lineage>
        <taxon>Bacteria</taxon>
        <taxon>Bacillati</taxon>
        <taxon>Bacillota</taxon>
        <taxon>Clostridia</taxon>
        <taxon>Lachnospirales</taxon>
        <taxon>Lachnospiraceae</taxon>
        <taxon>Hespellia</taxon>
    </lineage>
</organism>
<feature type="region of interest" description="Disordered" evidence="1">
    <location>
        <begin position="81"/>
        <end position="148"/>
    </location>
</feature>
<dbReference type="OrthoDB" id="2087712at2"/>
<evidence type="ECO:0000313" key="4">
    <source>
        <dbReference type="Proteomes" id="UP000184301"/>
    </source>
</evidence>
<feature type="transmembrane region" description="Helical" evidence="2">
    <location>
        <begin position="35"/>
        <end position="55"/>
    </location>
</feature>
<name>A0A1M6PFH1_9FIRM</name>
<evidence type="ECO:0000313" key="3">
    <source>
        <dbReference type="EMBL" id="SHK06699.1"/>
    </source>
</evidence>
<dbReference type="AlphaFoldDB" id="A0A1M6PFH1"/>
<feature type="transmembrane region" description="Helical" evidence="2">
    <location>
        <begin position="7"/>
        <end position="29"/>
    </location>
</feature>
<keyword evidence="4" id="KW-1185">Reference proteome</keyword>
<feature type="compositionally biased region" description="Basic and acidic residues" evidence="1">
    <location>
        <begin position="127"/>
        <end position="148"/>
    </location>
</feature>
<protein>
    <submittedName>
        <fullName evidence="3">Uncharacterized protein</fullName>
    </submittedName>
</protein>
<keyword evidence="2" id="KW-0472">Membrane</keyword>
<evidence type="ECO:0000256" key="2">
    <source>
        <dbReference type="SAM" id="Phobius"/>
    </source>
</evidence>
<keyword evidence="2" id="KW-1133">Transmembrane helix</keyword>
<accession>A0A1M6PFH1</accession>
<dbReference type="Proteomes" id="UP000184301">
    <property type="component" value="Unassembled WGS sequence"/>
</dbReference>
<reference evidence="3 4" key="1">
    <citation type="submission" date="2016-11" db="EMBL/GenBank/DDBJ databases">
        <authorList>
            <person name="Jaros S."/>
            <person name="Januszkiewicz K."/>
            <person name="Wedrychowicz H."/>
        </authorList>
    </citation>
    <scope>NUCLEOTIDE SEQUENCE [LARGE SCALE GENOMIC DNA]</scope>
    <source>
        <strain evidence="3 4">DSM 15480</strain>
    </source>
</reference>
<keyword evidence="2" id="KW-0812">Transmembrane</keyword>
<proteinExistence type="predicted"/>
<dbReference type="RefSeq" id="WP_073109775.1">
    <property type="nucleotide sequence ID" value="NZ_FQZY01000028.1"/>
</dbReference>
<dbReference type="EMBL" id="FQZY01000028">
    <property type="protein sequence ID" value="SHK06699.1"/>
    <property type="molecule type" value="Genomic_DNA"/>
</dbReference>